<evidence type="ECO:0000313" key="3">
    <source>
        <dbReference type="Proteomes" id="UP000887013"/>
    </source>
</evidence>
<dbReference type="InterPro" id="IPR038602">
    <property type="entry name" value="Mite_allergen_7_sf"/>
</dbReference>
<comment type="caution">
    <text evidence="2">The sequence shown here is derived from an EMBL/GenBank/DDBJ whole genome shotgun (WGS) entry which is preliminary data.</text>
</comment>
<name>A0A8X6TPG8_NEPPI</name>
<evidence type="ECO:0000313" key="2">
    <source>
        <dbReference type="EMBL" id="GFT37241.1"/>
    </source>
</evidence>
<reference evidence="2" key="1">
    <citation type="submission" date="2020-08" db="EMBL/GenBank/DDBJ databases">
        <title>Multicomponent nature underlies the extraordinary mechanical properties of spider dragline silk.</title>
        <authorList>
            <person name="Kono N."/>
            <person name="Nakamura H."/>
            <person name="Mori M."/>
            <person name="Yoshida Y."/>
            <person name="Ohtoshi R."/>
            <person name="Malay A.D."/>
            <person name="Moran D.A.P."/>
            <person name="Tomita M."/>
            <person name="Numata K."/>
            <person name="Arakawa K."/>
        </authorList>
    </citation>
    <scope>NUCLEOTIDE SEQUENCE</scope>
</reference>
<organism evidence="2 3">
    <name type="scientific">Nephila pilipes</name>
    <name type="common">Giant wood spider</name>
    <name type="synonym">Nephila maculata</name>
    <dbReference type="NCBI Taxonomy" id="299642"/>
    <lineage>
        <taxon>Eukaryota</taxon>
        <taxon>Metazoa</taxon>
        <taxon>Ecdysozoa</taxon>
        <taxon>Arthropoda</taxon>
        <taxon>Chelicerata</taxon>
        <taxon>Arachnida</taxon>
        <taxon>Araneae</taxon>
        <taxon>Araneomorphae</taxon>
        <taxon>Entelegynae</taxon>
        <taxon>Araneoidea</taxon>
        <taxon>Nephilidae</taxon>
        <taxon>Nephila</taxon>
    </lineage>
</organism>
<dbReference type="AlphaFoldDB" id="A0A8X6TPG8"/>
<protein>
    <recommendedName>
        <fullName evidence="4">Secreted protein</fullName>
    </recommendedName>
</protein>
<proteinExistence type="predicted"/>
<feature type="signal peptide" evidence="1">
    <location>
        <begin position="1"/>
        <end position="19"/>
    </location>
</feature>
<accession>A0A8X6TPG8</accession>
<dbReference type="Proteomes" id="UP000887013">
    <property type="component" value="Unassembled WGS sequence"/>
</dbReference>
<keyword evidence="1" id="KW-0732">Signal</keyword>
<dbReference type="Gene3D" id="3.15.10.50">
    <property type="match status" value="1"/>
</dbReference>
<feature type="chain" id="PRO_5036484450" description="Secreted protein" evidence="1">
    <location>
        <begin position="20"/>
        <end position="218"/>
    </location>
</feature>
<dbReference type="Pfam" id="PF16984">
    <property type="entry name" value="Grp7_allergen"/>
    <property type="match status" value="1"/>
</dbReference>
<keyword evidence="3" id="KW-1185">Reference proteome</keyword>
<dbReference type="OrthoDB" id="6413711at2759"/>
<dbReference type="EMBL" id="BMAW01062748">
    <property type="protein sequence ID" value="GFT37241.1"/>
    <property type="molecule type" value="Genomic_DNA"/>
</dbReference>
<sequence>MRLFFTIPLFLFSVGYVFGNMNVNSYIDTVLNTALQIEVRSLGFDPLSLPDFLTKFEDHVKLFGKVHGSVKYTEGVLHGLSHASRIGDCSGLHYEYGFPFINCSIELDKLSITFEGKLKYGKLPSTTIHAKANMTSIILEMGISNYPLDITHLRSFAFLKIGEVQTKFTGLGSPLNKYLDILRIGFLEHVWPAFFNSVGKNFQYATLRAIERIPFVWY</sequence>
<dbReference type="InterPro" id="IPR020234">
    <property type="entry name" value="Mite_allergen_group-7"/>
</dbReference>
<evidence type="ECO:0008006" key="4">
    <source>
        <dbReference type="Google" id="ProtNLM"/>
    </source>
</evidence>
<evidence type="ECO:0000256" key="1">
    <source>
        <dbReference type="SAM" id="SignalP"/>
    </source>
</evidence>
<gene>
    <name evidence="2" type="primary">NCL1_19661</name>
    <name evidence="2" type="ORF">NPIL_292391</name>
</gene>